<keyword evidence="6" id="KW-1185">Reference proteome</keyword>
<dbReference type="InterPro" id="IPR049083">
    <property type="entry name" value="TACO1_YebC_N"/>
</dbReference>
<dbReference type="Gene3D" id="1.10.10.200">
    <property type="match status" value="1"/>
</dbReference>
<dbReference type="Pfam" id="PF01709">
    <property type="entry name" value="Transcrip_reg"/>
    <property type="match status" value="1"/>
</dbReference>
<evidence type="ECO:0000313" key="5">
    <source>
        <dbReference type="EMBL" id="KAF2837011.1"/>
    </source>
</evidence>
<comment type="subcellular location">
    <subcellularLocation>
        <location evidence="1">Mitochondrion</location>
    </subcellularLocation>
</comment>
<dbReference type="Gene3D" id="3.30.70.980">
    <property type="match status" value="2"/>
</dbReference>
<dbReference type="InterPro" id="IPR002876">
    <property type="entry name" value="Transcrip_reg_TACO1-like"/>
</dbReference>
<dbReference type="InterPro" id="IPR026564">
    <property type="entry name" value="Transcrip_reg_TACO1-like_dom3"/>
</dbReference>
<evidence type="ECO:0000256" key="2">
    <source>
        <dbReference type="ARBA" id="ARBA00008724"/>
    </source>
</evidence>
<dbReference type="Pfam" id="PF20772">
    <property type="entry name" value="TACO1_YebC_N"/>
    <property type="match status" value="1"/>
</dbReference>
<feature type="domain" description="TACO1/YebC-like second and third" evidence="3">
    <location>
        <begin position="118"/>
        <end position="274"/>
    </location>
</feature>
<gene>
    <name evidence="5" type="ORF">M501DRAFT_958964</name>
</gene>
<dbReference type="InterPro" id="IPR048300">
    <property type="entry name" value="TACO1_YebC-like_2nd/3rd_dom"/>
</dbReference>
<dbReference type="AlphaFoldDB" id="A0A9P4VL20"/>
<comment type="similarity">
    <text evidence="2">Belongs to the TACO1 family.</text>
</comment>
<organism evidence="5 6">
    <name type="scientific">Patellaria atrata CBS 101060</name>
    <dbReference type="NCBI Taxonomy" id="1346257"/>
    <lineage>
        <taxon>Eukaryota</taxon>
        <taxon>Fungi</taxon>
        <taxon>Dikarya</taxon>
        <taxon>Ascomycota</taxon>
        <taxon>Pezizomycotina</taxon>
        <taxon>Dothideomycetes</taxon>
        <taxon>Dothideomycetes incertae sedis</taxon>
        <taxon>Patellariales</taxon>
        <taxon>Patellariaceae</taxon>
        <taxon>Patellaria</taxon>
    </lineage>
</organism>
<name>A0A9P4VL20_9PEZI</name>
<dbReference type="InterPro" id="IPR017856">
    <property type="entry name" value="Integrase-like_N"/>
</dbReference>
<sequence>MSLSTRQSLLLWRVSNEYICLRCQSRRLSTSDFLGSGHSRWSTIKHDKGKNDARKNKERSVFSNEIATAAKLFGANPDQNPRLALIITNAKKAGFPKASIEAAIARGQGVSASGAALEAVTVEAILPPSVAVIIDCQTDNKLRTLADVKFAVKKSGGTVTPIEYMFEKKGRIVFKQKDGIGVDEILEPASEAGAVDVAEGEQGNVVVYTEVNDTKSTALGLSKDLDLEVESSEIIYDVNEDTKVELEDEESIKPLHEFIDKLEGIHGFSGLYINAAQGSLDDAAWAELKSRVSA</sequence>
<evidence type="ECO:0000259" key="3">
    <source>
        <dbReference type="Pfam" id="PF01709"/>
    </source>
</evidence>
<dbReference type="GO" id="GO:0005739">
    <property type="term" value="C:mitochondrion"/>
    <property type="evidence" value="ECO:0007669"/>
    <property type="project" value="UniProtKB-SubCell"/>
</dbReference>
<accession>A0A9P4VL20</accession>
<evidence type="ECO:0000313" key="6">
    <source>
        <dbReference type="Proteomes" id="UP000799429"/>
    </source>
</evidence>
<dbReference type="EMBL" id="MU006101">
    <property type="protein sequence ID" value="KAF2837011.1"/>
    <property type="molecule type" value="Genomic_DNA"/>
</dbReference>
<dbReference type="FunFam" id="1.10.10.200:FF:000002">
    <property type="entry name" value="Probable transcriptional regulatory protein CLM62_37755"/>
    <property type="match status" value="1"/>
</dbReference>
<dbReference type="SUPFAM" id="SSF75625">
    <property type="entry name" value="YebC-like"/>
    <property type="match status" value="1"/>
</dbReference>
<evidence type="ECO:0000259" key="4">
    <source>
        <dbReference type="Pfam" id="PF20772"/>
    </source>
</evidence>
<dbReference type="PANTHER" id="PTHR12532">
    <property type="entry name" value="TRANSLATIONAL ACTIVATOR OF CYTOCHROME C OXIDASE 1"/>
    <property type="match status" value="1"/>
</dbReference>
<proteinExistence type="inferred from homology"/>
<protein>
    <submittedName>
        <fullName evidence="5">YebC-like protein</fullName>
    </submittedName>
</protein>
<dbReference type="OrthoDB" id="2017544at2759"/>
<reference evidence="5" key="1">
    <citation type="journal article" date="2020" name="Stud. Mycol.">
        <title>101 Dothideomycetes genomes: a test case for predicting lifestyles and emergence of pathogens.</title>
        <authorList>
            <person name="Haridas S."/>
            <person name="Albert R."/>
            <person name="Binder M."/>
            <person name="Bloem J."/>
            <person name="Labutti K."/>
            <person name="Salamov A."/>
            <person name="Andreopoulos B."/>
            <person name="Baker S."/>
            <person name="Barry K."/>
            <person name="Bills G."/>
            <person name="Bluhm B."/>
            <person name="Cannon C."/>
            <person name="Castanera R."/>
            <person name="Culley D."/>
            <person name="Daum C."/>
            <person name="Ezra D."/>
            <person name="Gonzalez J."/>
            <person name="Henrissat B."/>
            <person name="Kuo A."/>
            <person name="Liang C."/>
            <person name="Lipzen A."/>
            <person name="Lutzoni F."/>
            <person name="Magnuson J."/>
            <person name="Mondo S."/>
            <person name="Nolan M."/>
            <person name="Ohm R."/>
            <person name="Pangilinan J."/>
            <person name="Park H.-J."/>
            <person name="Ramirez L."/>
            <person name="Alfaro M."/>
            <person name="Sun H."/>
            <person name="Tritt A."/>
            <person name="Yoshinaga Y."/>
            <person name="Zwiers L.-H."/>
            <person name="Turgeon B."/>
            <person name="Goodwin S."/>
            <person name="Spatafora J."/>
            <person name="Crous P."/>
            <person name="Grigoriev I."/>
        </authorList>
    </citation>
    <scope>NUCLEOTIDE SEQUENCE</scope>
    <source>
        <strain evidence="5">CBS 101060</strain>
    </source>
</reference>
<dbReference type="PANTHER" id="PTHR12532:SF0">
    <property type="entry name" value="TRANSLATIONAL ACTIVATOR OF CYTOCHROME C OXIDASE 1"/>
    <property type="match status" value="1"/>
</dbReference>
<dbReference type="InterPro" id="IPR029072">
    <property type="entry name" value="YebC-like"/>
</dbReference>
<evidence type="ECO:0000256" key="1">
    <source>
        <dbReference type="ARBA" id="ARBA00004173"/>
    </source>
</evidence>
<dbReference type="Proteomes" id="UP000799429">
    <property type="component" value="Unassembled WGS sequence"/>
</dbReference>
<comment type="caution">
    <text evidence="5">The sequence shown here is derived from an EMBL/GenBank/DDBJ whole genome shotgun (WGS) entry which is preliminary data.</text>
</comment>
<dbReference type="HAMAP" id="MF_00693">
    <property type="entry name" value="Transcrip_reg_TACO1"/>
    <property type="match status" value="1"/>
</dbReference>
<feature type="domain" description="TACO1/YebC-like N-terminal" evidence="4">
    <location>
        <begin position="39"/>
        <end position="109"/>
    </location>
</feature>